<evidence type="ECO:0000313" key="1">
    <source>
        <dbReference type="EMBL" id="KAJ8890020.1"/>
    </source>
</evidence>
<dbReference type="EMBL" id="JARBHB010000003">
    <property type="protein sequence ID" value="KAJ8890020.1"/>
    <property type="molecule type" value="Genomic_DNA"/>
</dbReference>
<name>A0ABQ9I174_9NEOP</name>
<accession>A0ABQ9I174</accession>
<gene>
    <name evidence="1" type="ORF">PR048_009526</name>
</gene>
<dbReference type="Proteomes" id="UP001159363">
    <property type="component" value="Chromosome 3"/>
</dbReference>
<proteinExistence type="predicted"/>
<evidence type="ECO:0000313" key="2">
    <source>
        <dbReference type="Proteomes" id="UP001159363"/>
    </source>
</evidence>
<protein>
    <submittedName>
        <fullName evidence="1">Uncharacterized protein</fullName>
    </submittedName>
</protein>
<comment type="caution">
    <text evidence="1">The sequence shown here is derived from an EMBL/GenBank/DDBJ whole genome shotgun (WGS) entry which is preliminary data.</text>
</comment>
<keyword evidence="2" id="KW-1185">Reference proteome</keyword>
<sequence>MLRVLCAYLRITYVQYRSSLNLIGPVKYHTIFHEDKRPITGRNTPGVHTYIYMLQLTSSEATVAERLDCSPLTNSKRVQSPAHSPRFFASGNRAGRCRWSAGFLGDLPFPGHFHTGSQDLDHQTQSCARLTSGAGRQLVWHVLRSLFTNSEGSTLGNQYRSSVELTSIDVPSPIAGKLDGKKFCYCGKIFCKNCHACQHERTACTTSPFRTIKHYEIGPKHFAQGDTLKEHTEIGKHSFTRSQKVMSLISHAASVGTDSSGDNDETVNAKDGMSTVETACVECTHLQDVREVKMIYYFSHRTKKDAWICSPYIPPEPEMSRDQQPITSEQCDIINSNSKQLGRTVHLVDNEAIRDEGSSSEVQERGRNRPWSVLLRVEGKCRNWSNVPRHRRQAPVPGAVSPASAFPFY</sequence>
<reference evidence="1 2" key="1">
    <citation type="submission" date="2023-02" db="EMBL/GenBank/DDBJ databases">
        <title>LHISI_Scaffold_Assembly.</title>
        <authorList>
            <person name="Stuart O.P."/>
            <person name="Cleave R."/>
            <person name="Magrath M.J.L."/>
            <person name="Mikheyev A.S."/>
        </authorList>
    </citation>
    <scope>NUCLEOTIDE SEQUENCE [LARGE SCALE GENOMIC DNA]</scope>
    <source>
        <strain evidence="1">Daus_M_001</strain>
        <tissue evidence="1">Leg muscle</tissue>
    </source>
</reference>
<organism evidence="1 2">
    <name type="scientific">Dryococelus australis</name>
    <dbReference type="NCBI Taxonomy" id="614101"/>
    <lineage>
        <taxon>Eukaryota</taxon>
        <taxon>Metazoa</taxon>
        <taxon>Ecdysozoa</taxon>
        <taxon>Arthropoda</taxon>
        <taxon>Hexapoda</taxon>
        <taxon>Insecta</taxon>
        <taxon>Pterygota</taxon>
        <taxon>Neoptera</taxon>
        <taxon>Polyneoptera</taxon>
        <taxon>Phasmatodea</taxon>
        <taxon>Verophasmatodea</taxon>
        <taxon>Anareolatae</taxon>
        <taxon>Phasmatidae</taxon>
        <taxon>Eurycanthinae</taxon>
        <taxon>Dryococelus</taxon>
    </lineage>
</organism>